<gene>
    <name evidence="13" type="ORF">HJC23_001677</name>
</gene>
<evidence type="ECO:0000256" key="4">
    <source>
        <dbReference type="ARBA" id="ARBA00022617"/>
    </source>
</evidence>
<feature type="transmembrane region" description="Helical" evidence="11">
    <location>
        <begin position="12"/>
        <end position="31"/>
    </location>
</feature>
<keyword evidence="6" id="KW-0479">Metal-binding</keyword>
<keyword evidence="14" id="KW-1185">Reference proteome</keyword>
<evidence type="ECO:0000256" key="10">
    <source>
        <dbReference type="ARBA" id="ARBA00023136"/>
    </source>
</evidence>
<keyword evidence="5 11" id="KW-0812">Transmembrane</keyword>
<dbReference type="CDD" id="cd08761">
    <property type="entry name" value="Cyt_b561_CYB561D2_like"/>
    <property type="match status" value="1"/>
</dbReference>
<keyword evidence="3" id="KW-0813">Transport</keyword>
<evidence type="ECO:0000256" key="2">
    <source>
        <dbReference type="ARBA" id="ARBA00004141"/>
    </source>
</evidence>
<evidence type="ECO:0000256" key="8">
    <source>
        <dbReference type="ARBA" id="ARBA00022989"/>
    </source>
</evidence>
<evidence type="ECO:0000256" key="3">
    <source>
        <dbReference type="ARBA" id="ARBA00022448"/>
    </source>
</evidence>
<name>A0ABD3QKT1_9STRA</name>
<evidence type="ECO:0000313" key="13">
    <source>
        <dbReference type="EMBL" id="KAL3800840.1"/>
    </source>
</evidence>
<comment type="cofactor">
    <cofactor evidence="1">
        <name>heme b</name>
        <dbReference type="ChEBI" id="CHEBI:60344"/>
    </cofactor>
</comment>
<keyword evidence="8 11" id="KW-1133">Transmembrane helix</keyword>
<reference evidence="13 14" key="1">
    <citation type="journal article" date="2020" name="G3 (Bethesda)">
        <title>Improved Reference Genome for Cyclotella cryptica CCMP332, a Model for Cell Wall Morphogenesis, Salinity Adaptation, and Lipid Production in Diatoms (Bacillariophyta).</title>
        <authorList>
            <person name="Roberts W.R."/>
            <person name="Downey K.M."/>
            <person name="Ruck E.C."/>
            <person name="Traller J.C."/>
            <person name="Alverson A.J."/>
        </authorList>
    </citation>
    <scope>NUCLEOTIDE SEQUENCE [LARGE SCALE GENOMIC DNA]</scope>
    <source>
        <strain evidence="13 14">CCMP332</strain>
    </source>
</reference>
<evidence type="ECO:0000256" key="7">
    <source>
        <dbReference type="ARBA" id="ARBA00022982"/>
    </source>
</evidence>
<dbReference type="PANTHER" id="PTHR10106:SF0">
    <property type="entry name" value="LD36721P"/>
    <property type="match status" value="1"/>
</dbReference>
<feature type="transmembrane region" description="Helical" evidence="11">
    <location>
        <begin position="214"/>
        <end position="230"/>
    </location>
</feature>
<evidence type="ECO:0000256" key="6">
    <source>
        <dbReference type="ARBA" id="ARBA00022723"/>
    </source>
</evidence>
<keyword evidence="4" id="KW-0349">Heme</keyword>
<evidence type="ECO:0000259" key="12">
    <source>
        <dbReference type="SMART" id="SM00665"/>
    </source>
</evidence>
<keyword evidence="10 11" id="KW-0472">Membrane</keyword>
<dbReference type="PANTHER" id="PTHR10106">
    <property type="entry name" value="CYTOCHROME B561-RELATED"/>
    <property type="match status" value="1"/>
</dbReference>
<dbReference type="AlphaFoldDB" id="A0ABD3QKT1"/>
<dbReference type="GO" id="GO:0046872">
    <property type="term" value="F:metal ion binding"/>
    <property type="evidence" value="ECO:0007669"/>
    <property type="project" value="UniProtKB-KW"/>
</dbReference>
<evidence type="ECO:0000256" key="5">
    <source>
        <dbReference type="ARBA" id="ARBA00022692"/>
    </source>
</evidence>
<feature type="transmembrane region" description="Helical" evidence="11">
    <location>
        <begin position="111"/>
        <end position="131"/>
    </location>
</feature>
<dbReference type="Proteomes" id="UP001516023">
    <property type="component" value="Unassembled WGS sequence"/>
</dbReference>
<dbReference type="Pfam" id="PF03188">
    <property type="entry name" value="Cytochrom_B561"/>
    <property type="match status" value="1"/>
</dbReference>
<proteinExistence type="predicted"/>
<dbReference type="GO" id="GO:0016020">
    <property type="term" value="C:membrane"/>
    <property type="evidence" value="ECO:0007669"/>
    <property type="project" value="UniProtKB-SubCell"/>
</dbReference>
<comment type="subcellular location">
    <subcellularLocation>
        <location evidence="2">Membrane</location>
        <topology evidence="2">Multi-pass membrane protein</topology>
    </subcellularLocation>
</comment>
<feature type="domain" description="Cytochrome b561" evidence="12">
    <location>
        <begin position="88"/>
        <end position="204"/>
    </location>
</feature>
<evidence type="ECO:0000256" key="9">
    <source>
        <dbReference type="ARBA" id="ARBA00023004"/>
    </source>
</evidence>
<protein>
    <recommendedName>
        <fullName evidence="12">Cytochrome b561 domain-containing protein</fullName>
    </recommendedName>
</protein>
<dbReference type="SMART" id="SM00665">
    <property type="entry name" value="B561"/>
    <property type="match status" value="1"/>
</dbReference>
<feature type="transmembrane region" description="Helical" evidence="11">
    <location>
        <begin position="191"/>
        <end position="208"/>
    </location>
</feature>
<comment type="caution">
    <text evidence="13">The sequence shown here is derived from an EMBL/GenBank/DDBJ whole genome shotgun (WGS) entry which is preliminary data.</text>
</comment>
<sequence length="231" mass="25221">MAAAKMTPLPTGKYVLLLTILIAHSIIGGYWAGTRPSGAGWRFFSWHPLLMMLEYARNFLRRVDTQRKDPSSYIAPHFNSFHSKNLNAGMVGMMGTAALTKKRMGYTNTKLHGIMAWAGMMLSAGGFYVIYANKNQMGKDHFTTLHSWAGLSVLVGCTMAGIAGGVFLHPDFGIDKQNGTIRTAHKYMSRVLLLVAWVATLSGLKTLIGDDMMSLIVFAGPLAVAAPFTLM</sequence>
<dbReference type="InterPro" id="IPR006593">
    <property type="entry name" value="Cyt_b561/ferric_Rdtase_TM"/>
</dbReference>
<feature type="transmembrane region" description="Helical" evidence="11">
    <location>
        <begin position="151"/>
        <end position="170"/>
    </location>
</feature>
<dbReference type="EMBL" id="JABMIG020000030">
    <property type="protein sequence ID" value="KAL3800840.1"/>
    <property type="molecule type" value="Genomic_DNA"/>
</dbReference>
<evidence type="ECO:0000256" key="1">
    <source>
        <dbReference type="ARBA" id="ARBA00001970"/>
    </source>
</evidence>
<keyword evidence="9" id="KW-0408">Iron</keyword>
<dbReference type="Gene3D" id="1.20.120.1770">
    <property type="match status" value="1"/>
</dbReference>
<organism evidence="13 14">
    <name type="scientific">Cyclotella cryptica</name>
    <dbReference type="NCBI Taxonomy" id="29204"/>
    <lineage>
        <taxon>Eukaryota</taxon>
        <taxon>Sar</taxon>
        <taxon>Stramenopiles</taxon>
        <taxon>Ochrophyta</taxon>
        <taxon>Bacillariophyta</taxon>
        <taxon>Coscinodiscophyceae</taxon>
        <taxon>Thalassiosirophycidae</taxon>
        <taxon>Stephanodiscales</taxon>
        <taxon>Stephanodiscaceae</taxon>
        <taxon>Cyclotella</taxon>
    </lineage>
</organism>
<evidence type="ECO:0000313" key="14">
    <source>
        <dbReference type="Proteomes" id="UP001516023"/>
    </source>
</evidence>
<accession>A0ABD3QKT1</accession>
<dbReference type="InterPro" id="IPR043205">
    <property type="entry name" value="CYB561/CYBRD1-like"/>
</dbReference>
<keyword evidence="7" id="KW-0249">Electron transport</keyword>
<evidence type="ECO:0000256" key="11">
    <source>
        <dbReference type="SAM" id="Phobius"/>
    </source>
</evidence>